<sequence>MLHHTHSKPIIALTLLILLILLTQGFFMSAQAQETNRQDIDAKIQTLIDQQLPRIAQEASQFGNSGVVMQDGKIIAQGVFGSRQKDRDNPVASNDKWHLGSITKSMTATAIGRLVDQGKLSFDDTIGDLWPEKADQIDPAWRQVTIAQLLRHLSGAKANFGLGVLFNRTFENQAALDQARDEAVLKIMAKAPTHQPGTTFEYSNIGYTIAGVLAAKVAQMPWEKLIEQEVFEPLGLESAGFGAPKGDNPWGHAKKWMLLTTAIDPEKPESDNSAIMGPAGVAHMSLQDLASYGQMHLAAERGESDYLSAETAKWLHTAPPQVSEEHPLYAAGWIWLSYRDDGGLSLSHNGSNTMWYAFLVNDPKTNASIAFATNVGNNEPSGRGFSELTREVLNLLDQQ</sequence>
<evidence type="ECO:0000313" key="5">
    <source>
        <dbReference type="Proteomes" id="UP000258927"/>
    </source>
</evidence>
<keyword evidence="2" id="KW-0472">Membrane</keyword>
<keyword evidence="4" id="KW-0645">Protease</keyword>
<name>A0A2R4MAN0_9HYPH</name>
<dbReference type="RefSeq" id="WP_117394851.1">
    <property type="nucleotide sequence ID" value="NZ_CP021330.1"/>
</dbReference>
<evidence type="ECO:0000259" key="3">
    <source>
        <dbReference type="Pfam" id="PF00144"/>
    </source>
</evidence>
<dbReference type="STRING" id="1122213.GCA_000423365_03248"/>
<dbReference type="GO" id="GO:0016020">
    <property type="term" value="C:membrane"/>
    <property type="evidence" value="ECO:0007669"/>
    <property type="project" value="UniProtKB-SubCell"/>
</dbReference>
<accession>A0A2R4MAN0</accession>
<dbReference type="InterPro" id="IPR050491">
    <property type="entry name" value="AmpC-like"/>
</dbReference>
<dbReference type="Proteomes" id="UP000258927">
    <property type="component" value="Chromosome"/>
</dbReference>
<dbReference type="InterPro" id="IPR001466">
    <property type="entry name" value="Beta-lactam-related"/>
</dbReference>
<evidence type="ECO:0000256" key="1">
    <source>
        <dbReference type="ARBA" id="ARBA00004370"/>
    </source>
</evidence>
<dbReference type="PANTHER" id="PTHR46825:SF11">
    <property type="entry name" value="PENICILLIN-BINDING PROTEIN 4"/>
    <property type="match status" value="1"/>
</dbReference>
<gene>
    <name evidence="4" type="ORF">MXMO3_00536</name>
</gene>
<dbReference type="GO" id="GO:0004180">
    <property type="term" value="F:carboxypeptidase activity"/>
    <property type="evidence" value="ECO:0007669"/>
    <property type="project" value="UniProtKB-KW"/>
</dbReference>
<evidence type="ECO:0000313" key="4">
    <source>
        <dbReference type="EMBL" id="AVX03081.1"/>
    </source>
</evidence>
<feature type="domain" description="Beta-lactamase-related" evidence="3">
    <location>
        <begin position="66"/>
        <end position="383"/>
    </location>
</feature>
<protein>
    <submittedName>
        <fullName evidence="4">Serine-type D-Ala-D-Ala carboxypeptidase</fullName>
    </submittedName>
</protein>
<reference evidence="4 5" key="1">
    <citation type="submission" date="2017-05" db="EMBL/GenBank/DDBJ databases">
        <title>Genome Analysis of Maritalea myrionectae HL2708#5.</title>
        <authorList>
            <consortium name="Cotde Inc.-PKNU"/>
            <person name="Jang D."/>
            <person name="Oh H.-M."/>
        </authorList>
    </citation>
    <scope>NUCLEOTIDE SEQUENCE [LARGE SCALE GENOMIC DNA]</scope>
    <source>
        <strain evidence="4 5">HL2708#5</strain>
    </source>
</reference>
<dbReference type="SUPFAM" id="SSF56601">
    <property type="entry name" value="beta-lactamase/transpeptidase-like"/>
    <property type="match status" value="1"/>
</dbReference>
<dbReference type="PANTHER" id="PTHR46825">
    <property type="entry name" value="D-ALANYL-D-ALANINE-CARBOXYPEPTIDASE/ENDOPEPTIDASE AMPH"/>
    <property type="match status" value="1"/>
</dbReference>
<comment type="subcellular location">
    <subcellularLocation>
        <location evidence="1">Membrane</location>
    </subcellularLocation>
</comment>
<dbReference type="InterPro" id="IPR012338">
    <property type="entry name" value="Beta-lactam/transpept-like"/>
</dbReference>
<keyword evidence="5" id="KW-1185">Reference proteome</keyword>
<evidence type="ECO:0000256" key="2">
    <source>
        <dbReference type="ARBA" id="ARBA00023136"/>
    </source>
</evidence>
<dbReference type="AlphaFoldDB" id="A0A2R4MAN0"/>
<keyword evidence="4" id="KW-0378">Hydrolase</keyword>
<dbReference type="Pfam" id="PF00144">
    <property type="entry name" value="Beta-lactamase"/>
    <property type="match status" value="1"/>
</dbReference>
<dbReference type="KEGG" id="mmyr:MXMO3_00536"/>
<keyword evidence="4" id="KW-0121">Carboxypeptidase</keyword>
<dbReference type="EMBL" id="CP021330">
    <property type="protein sequence ID" value="AVX03081.1"/>
    <property type="molecule type" value="Genomic_DNA"/>
</dbReference>
<proteinExistence type="predicted"/>
<organism evidence="4 5">
    <name type="scientific">Maritalea myrionectae</name>
    <dbReference type="NCBI Taxonomy" id="454601"/>
    <lineage>
        <taxon>Bacteria</taxon>
        <taxon>Pseudomonadati</taxon>
        <taxon>Pseudomonadota</taxon>
        <taxon>Alphaproteobacteria</taxon>
        <taxon>Hyphomicrobiales</taxon>
        <taxon>Devosiaceae</taxon>
        <taxon>Maritalea</taxon>
    </lineage>
</organism>
<dbReference type="Gene3D" id="3.40.710.10">
    <property type="entry name" value="DD-peptidase/beta-lactamase superfamily"/>
    <property type="match status" value="1"/>
</dbReference>